<evidence type="ECO:0000313" key="2">
    <source>
        <dbReference type="Proteomes" id="UP000265515"/>
    </source>
</evidence>
<dbReference type="EMBL" id="BFEA01000022">
    <property type="protein sequence ID" value="GBG61760.1"/>
    <property type="molecule type" value="Genomic_DNA"/>
</dbReference>
<dbReference type="AlphaFoldDB" id="A0A388JVF7"/>
<dbReference type="Gramene" id="GBG61760">
    <property type="protein sequence ID" value="GBG61760"/>
    <property type="gene ID" value="CBR_g23274"/>
</dbReference>
<dbReference type="Pfam" id="PF08538">
    <property type="entry name" value="DUF1749"/>
    <property type="match status" value="1"/>
</dbReference>
<dbReference type="Gene3D" id="3.40.50.1820">
    <property type="entry name" value="alpha/beta hydrolase"/>
    <property type="match status" value="1"/>
</dbReference>
<dbReference type="PANTHER" id="PTHR31591">
    <property type="entry name" value="UPF0613 PROTEIN PB24D3.06C"/>
    <property type="match status" value="1"/>
</dbReference>
<sequence>MVSPHVCFCARRHLYSVYVTHLAILLLMDIVHYLRTGTNCTGAVRGAILQAPVSDREYMATLPRTKEFLEVAEKMIAEGRKNDVMPLDANNGIPITAFRYHSLAGVGGEDDMFSSDLTIEELVMKLGHMAMIQTQVVFSMADEYIPDHVDKRALLDR</sequence>
<evidence type="ECO:0000313" key="1">
    <source>
        <dbReference type="EMBL" id="GBG61760.1"/>
    </source>
</evidence>
<dbReference type="OMA" id="DREYMAT"/>
<name>A0A388JVF7_CHABU</name>
<reference evidence="1 2" key="1">
    <citation type="journal article" date="2018" name="Cell">
        <title>The Chara Genome: Secondary Complexity and Implications for Plant Terrestrialization.</title>
        <authorList>
            <person name="Nishiyama T."/>
            <person name="Sakayama H."/>
            <person name="Vries J.D."/>
            <person name="Buschmann H."/>
            <person name="Saint-Marcoux D."/>
            <person name="Ullrich K.K."/>
            <person name="Haas F.B."/>
            <person name="Vanderstraeten L."/>
            <person name="Becker D."/>
            <person name="Lang D."/>
            <person name="Vosolsobe S."/>
            <person name="Rombauts S."/>
            <person name="Wilhelmsson P.K.I."/>
            <person name="Janitza P."/>
            <person name="Kern R."/>
            <person name="Heyl A."/>
            <person name="Rumpler F."/>
            <person name="Villalobos L.I.A.C."/>
            <person name="Clay J.M."/>
            <person name="Skokan R."/>
            <person name="Toyoda A."/>
            <person name="Suzuki Y."/>
            <person name="Kagoshima H."/>
            <person name="Schijlen E."/>
            <person name="Tajeshwar N."/>
            <person name="Catarino B."/>
            <person name="Hetherington A.J."/>
            <person name="Saltykova A."/>
            <person name="Bonnot C."/>
            <person name="Breuninger H."/>
            <person name="Symeonidi A."/>
            <person name="Radhakrishnan G.V."/>
            <person name="Van Nieuwerburgh F."/>
            <person name="Deforce D."/>
            <person name="Chang C."/>
            <person name="Karol K.G."/>
            <person name="Hedrich R."/>
            <person name="Ulvskov P."/>
            <person name="Glockner G."/>
            <person name="Delwiche C.F."/>
            <person name="Petrasek J."/>
            <person name="Van de Peer Y."/>
            <person name="Friml J."/>
            <person name="Beilby M."/>
            <person name="Dolan L."/>
            <person name="Kohara Y."/>
            <person name="Sugano S."/>
            <person name="Fujiyama A."/>
            <person name="Delaux P.-M."/>
            <person name="Quint M."/>
            <person name="TheiBen G."/>
            <person name="Hagemann M."/>
            <person name="Harholt J."/>
            <person name="Dunand C."/>
            <person name="Zachgo S."/>
            <person name="Langdale J."/>
            <person name="Maumus F."/>
            <person name="Straeten D.V.D."/>
            <person name="Gould S.B."/>
            <person name="Rensing S.A."/>
        </authorList>
    </citation>
    <scope>NUCLEOTIDE SEQUENCE [LARGE SCALE GENOMIC DNA]</scope>
    <source>
        <strain evidence="1 2">S276</strain>
    </source>
</reference>
<dbReference type="InterPro" id="IPR013744">
    <property type="entry name" value="SidJ"/>
</dbReference>
<keyword evidence="2" id="KW-1185">Reference proteome</keyword>
<gene>
    <name evidence="1" type="ORF">CBR_g23274</name>
</gene>
<dbReference type="PANTHER" id="PTHR31591:SF1">
    <property type="entry name" value="UPF0613 PROTEIN PB24D3.06C"/>
    <property type="match status" value="1"/>
</dbReference>
<proteinExistence type="predicted"/>
<dbReference type="Proteomes" id="UP000265515">
    <property type="component" value="Unassembled WGS sequence"/>
</dbReference>
<dbReference type="OrthoDB" id="10034502at2759"/>
<dbReference type="InterPro" id="IPR029058">
    <property type="entry name" value="AB_hydrolase_fold"/>
</dbReference>
<protein>
    <submittedName>
        <fullName evidence="1">Uncharacterized protein</fullName>
    </submittedName>
</protein>
<comment type="caution">
    <text evidence="1">The sequence shown here is derived from an EMBL/GenBank/DDBJ whole genome shotgun (WGS) entry which is preliminary data.</text>
</comment>
<organism evidence="1 2">
    <name type="scientific">Chara braunii</name>
    <name type="common">Braun's stonewort</name>
    <dbReference type="NCBI Taxonomy" id="69332"/>
    <lineage>
        <taxon>Eukaryota</taxon>
        <taxon>Viridiplantae</taxon>
        <taxon>Streptophyta</taxon>
        <taxon>Charophyceae</taxon>
        <taxon>Charales</taxon>
        <taxon>Characeae</taxon>
        <taxon>Chara</taxon>
    </lineage>
</organism>
<accession>A0A388JVF7</accession>